<sequence length="90" mass="10415">MSVKRYGRHIVFAREGVTEHVHLYDTITGERVAGGRYEVKGQGRVDLWYGQGSMVFKDVGITMFFNPSWLYPHHSLGWCSRLRMRRGEPG</sequence>
<keyword evidence="2" id="KW-1185">Reference proteome</keyword>
<evidence type="ECO:0000313" key="1">
    <source>
        <dbReference type="EMBL" id="GIQ88051.1"/>
    </source>
</evidence>
<accession>A0A9K3D3E8</accession>
<organism evidence="1 2">
    <name type="scientific">Kipferlia bialata</name>
    <dbReference type="NCBI Taxonomy" id="797122"/>
    <lineage>
        <taxon>Eukaryota</taxon>
        <taxon>Metamonada</taxon>
        <taxon>Carpediemonas-like organisms</taxon>
        <taxon>Kipferlia</taxon>
    </lineage>
</organism>
<dbReference type="Proteomes" id="UP000265618">
    <property type="component" value="Unassembled WGS sequence"/>
</dbReference>
<proteinExistence type="predicted"/>
<gene>
    <name evidence="1" type="ORF">KIPB_010214</name>
</gene>
<comment type="caution">
    <text evidence="1">The sequence shown here is derived from an EMBL/GenBank/DDBJ whole genome shotgun (WGS) entry which is preliminary data.</text>
</comment>
<dbReference type="AlphaFoldDB" id="A0A9K3D3E8"/>
<reference evidence="1 2" key="1">
    <citation type="journal article" date="2018" name="PLoS ONE">
        <title>The draft genome of Kipferlia bialata reveals reductive genome evolution in fornicate parasites.</title>
        <authorList>
            <person name="Tanifuji G."/>
            <person name="Takabayashi S."/>
            <person name="Kume K."/>
            <person name="Takagi M."/>
            <person name="Nakayama T."/>
            <person name="Kamikawa R."/>
            <person name="Inagaki Y."/>
            <person name="Hashimoto T."/>
        </authorList>
    </citation>
    <scope>NUCLEOTIDE SEQUENCE [LARGE SCALE GENOMIC DNA]</scope>
    <source>
        <strain evidence="1">NY0173</strain>
    </source>
</reference>
<dbReference type="EMBL" id="BDIP01003727">
    <property type="protein sequence ID" value="GIQ88051.1"/>
    <property type="molecule type" value="Genomic_DNA"/>
</dbReference>
<name>A0A9K3D3E8_9EUKA</name>
<evidence type="ECO:0000313" key="2">
    <source>
        <dbReference type="Proteomes" id="UP000265618"/>
    </source>
</evidence>
<feature type="non-terminal residue" evidence="1">
    <location>
        <position position="1"/>
    </location>
</feature>
<protein>
    <submittedName>
        <fullName evidence="1">Uncharacterized protein</fullName>
    </submittedName>
</protein>